<keyword evidence="1" id="KW-0732">Signal</keyword>
<evidence type="ECO:0000313" key="3">
    <source>
        <dbReference type="Proteomes" id="UP000176409"/>
    </source>
</evidence>
<sequence length="216" mass="23534">MIQKFFSCFLFILLSAVLLALPHQALAFDVFFNAQALLQLNLRGKPPMSVLLSGPVQVQGGETVGINRTGPRSVATEILSMNLNGSDPQGLAVNLNSSRSNRSIGRVEEKSKKCPSALQCPANSFFDVFFEIQMMTQLPNNAARPAFFDVFVNHQPAHLEAVVGSLMNLKGVYRQNNPVKLYPLDQEVSITQSDGSVGTAKLLLMLQRSTESPVGL</sequence>
<accession>A0A1F6AWD6</accession>
<dbReference type="AlphaFoldDB" id="A0A1F6AWD6"/>
<name>A0A1F6AWD6_9BACT</name>
<proteinExistence type="predicted"/>
<dbReference type="EMBL" id="MFJZ01000063">
    <property type="protein sequence ID" value="OGG28938.1"/>
    <property type="molecule type" value="Genomic_DNA"/>
</dbReference>
<feature type="signal peptide" evidence="1">
    <location>
        <begin position="1"/>
        <end position="27"/>
    </location>
</feature>
<dbReference type="Proteomes" id="UP000176409">
    <property type="component" value="Unassembled WGS sequence"/>
</dbReference>
<gene>
    <name evidence="2" type="ORF">A2973_01385</name>
</gene>
<evidence type="ECO:0000313" key="2">
    <source>
        <dbReference type="EMBL" id="OGG28938.1"/>
    </source>
</evidence>
<feature type="chain" id="PRO_5009523003" evidence="1">
    <location>
        <begin position="28"/>
        <end position="216"/>
    </location>
</feature>
<reference evidence="2 3" key="1">
    <citation type="journal article" date="2016" name="Nat. Commun.">
        <title>Thousands of microbial genomes shed light on interconnected biogeochemical processes in an aquifer system.</title>
        <authorList>
            <person name="Anantharaman K."/>
            <person name="Brown C.T."/>
            <person name="Hug L.A."/>
            <person name="Sharon I."/>
            <person name="Castelle C.J."/>
            <person name="Probst A.J."/>
            <person name="Thomas B.C."/>
            <person name="Singh A."/>
            <person name="Wilkins M.J."/>
            <person name="Karaoz U."/>
            <person name="Brodie E.L."/>
            <person name="Williams K.H."/>
            <person name="Hubbard S.S."/>
            <person name="Banfield J.F."/>
        </authorList>
    </citation>
    <scope>NUCLEOTIDE SEQUENCE [LARGE SCALE GENOMIC DNA]</scope>
</reference>
<organism evidence="2 3">
    <name type="scientific">Candidatus Gottesmanbacteria bacterium RIFCSPLOWO2_01_FULL_49_10</name>
    <dbReference type="NCBI Taxonomy" id="1798396"/>
    <lineage>
        <taxon>Bacteria</taxon>
        <taxon>Candidatus Gottesmaniibacteriota</taxon>
    </lineage>
</organism>
<comment type="caution">
    <text evidence="2">The sequence shown here is derived from an EMBL/GenBank/DDBJ whole genome shotgun (WGS) entry which is preliminary data.</text>
</comment>
<protein>
    <submittedName>
        <fullName evidence="2">Uncharacterized protein</fullName>
    </submittedName>
</protein>
<evidence type="ECO:0000256" key="1">
    <source>
        <dbReference type="SAM" id="SignalP"/>
    </source>
</evidence>